<dbReference type="GO" id="GO:0032933">
    <property type="term" value="P:SREBP signaling pathway"/>
    <property type="evidence" value="ECO:0007669"/>
    <property type="project" value="InterPro"/>
</dbReference>
<sequence>MPIRYAQRQHIVGSLERILYQLYAASFFLSPALLPYLCRTFFQFQFASPRDLEPRLSLRFWFILILLFNVSSIWAHATEGPAQGRSVVLDFVGPGSPPTKLHLLCIDFAIIVINMVLTTIAYETSLQSAMPSDTPDPLLPIPPRSPTAAHTIFAADEDEEDRHKADAAPESPYILDLRIGHIYRRLRNPAPPPPERELSSDDLLPLPNTTPWHLTNTLQILMRARARARQRARAEADARREQAGEDGDRRTIPGALDST</sequence>
<feature type="transmembrane region" description="Helical" evidence="2">
    <location>
        <begin position="58"/>
        <end position="77"/>
    </location>
</feature>
<dbReference type="OrthoDB" id="5428737at2759"/>
<evidence type="ECO:0000313" key="5">
    <source>
        <dbReference type="Proteomes" id="UP000703269"/>
    </source>
</evidence>
<evidence type="ECO:0000256" key="1">
    <source>
        <dbReference type="SAM" id="MobiDB-lite"/>
    </source>
</evidence>
<feature type="compositionally biased region" description="Basic and acidic residues" evidence="1">
    <location>
        <begin position="232"/>
        <end position="251"/>
    </location>
</feature>
<name>A0A9P3LI99_9APHY</name>
<organism evidence="4 5">
    <name type="scientific">Phanerochaete sordida</name>
    <dbReference type="NCBI Taxonomy" id="48140"/>
    <lineage>
        <taxon>Eukaryota</taxon>
        <taxon>Fungi</taxon>
        <taxon>Dikarya</taxon>
        <taxon>Basidiomycota</taxon>
        <taxon>Agaricomycotina</taxon>
        <taxon>Agaricomycetes</taxon>
        <taxon>Polyporales</taxon>
        <taxon>Phanerochaetaceae</taxon>
        <taxon>Phanerochaete</taxon>
    </lineage>
</organism>
<dbReference type="Pfam" id="PF08508">
    <property type="entry name" value="DUF1746"/>
    <property type="match status" value="1"/>
</dbReference>
<dbReference type="PANTHER" id="PTHR39405">
    <property type="entry name" value="DSC E3 UBIQUITIN LIGASE COMPLEX SUBUNIT 4"/>
    <property type="match status" value="1"/>
</dbReference>
<feature type="region of interest" description="Disordered" evidence="1">
    <location>
        <begin position="231"/>
        <end position="259"/>
    </location>
</feature>
<dbReference type="PANTHER" id="PTHR39405:SF1">
    <property type="entry name" value="DSC E3 UBIQUITIN LIGASE COMPLEX SUBUNIT 4"/>
    <property type="match status" value="1"/>
</dbReference>
<evidence type="ECO:0000259" key="3">
    <source>
        <dbReference type="Pfam" id="PF08508"/>
    </source>
</evidence>
<proteinExistence type="predicted"/>
<dbReference type="Proteomes" id="UP000703269">
    <property type="component" value="Unassembled WGS sequence"/>
</dbReference>
<gene>
    <name evidence="4" type="ORF">PsYK624_116380</name>
</gene>
<comment type="caution">
    <text evidence="4">The sequence shown here is derived from an EMBL/GenBank/DDBJ whole genome shotgun (WGS) entry which is preliminary data.</text>
</comment>
<keyword evidence="2" id="KW-0472">Membrane</keyword>
<feature type="domain" description="DUF1746" evidence="3">
    <location>
        <begin position="14"/>
        <end position="116"/>
    </location>
</feature>
<evidence type="ECO:0000256" key="2">
    <source>
        <dbReference type="SAM" id="Phobius"/>
    </source>
</evidence>
<dbReference type="InterPro" id="IPR013715">
    <property type="entry name" value="DUF1746"/>
</dbReference>
<dbReference type="AlphaFoldDB" id="A0A9P3LI99"/>
<reference evidence="4 5" key="1">
    <citation type="submission" date="2021-08" db="EMBL/GenBank/DDBJ databases">
        <title>Draft Genome Sequence of Phanerochaete sordida strain YK-624.</title>
        <authorList>
            <person name="Mori T."/>
            <person name="Dohra H."/>
            <person name="Suzuki T."/>
            <person name="Kawagishi H."/>
            <person name="Hirai H."/>
        </authorList>
    </citation>
    <scope>NUCLEOTIDE SEQUENCE [LARGE SCALE GENOMIC DNA]</scope>
    <source>
        <strain evidence="4 5">YK-624</strain>
    </source>
</reference>
<dbReference type="InterPro" id="IPR038967">
    <property type="entry name" value="Dsc4-like"/>
</dbReference>
<evidence type="ECO:0000313" key="4">
    <source>
        <dbReference type="EMBL" id="GJE95454.1"/>
    </source>
</evidence>
<feature type="transmembrane region" description="Helical" evidence="2">
    <location>
        <begin position="20"/>
        <end position="38"/>
    </location>
</feature>
<keyword evidence="2" id="KW-0812">Transmembrane</keyword>
<dbReference type="GO" id="GO:0044695">
    <property type="term" value="C:Dsc E3 ubiquitin ligase complex"/>
    <property type="evidence" value="ECO:0007669"/>
    <property type="project" value="InterPro"/>
</dbReference>
<protein>
    <recommendedName>
        <fullName evidence="3">DUF1746 domain-containing protein</fullName>
    </recommendedName>
</protein>
<dbReference type="GO" id="GO:0005783">
    <property type="term" value="C:endoplasmic reticulum"/>
    <property type="evidence" value="ECO:0007669"/>
    <property type="project" value="TreeGrafter"/>
</dbReference>
<keyword evidence="5" id="KW-1185">Reference proteome</keyword>
<accession>A0A9P3LI99</accession>
<keyword evidence="2" id="KW-1133">Transmembrane helix</keyword>
<dbReference type="EMBL" id="BPQB01000049">
    <property type="protein sequence ID" value="GJE95454.1"/>
    <property type="molecule type" value="Genomic_DNA"/>
</dbReference>